<gene>
    <name evidence="2" type="ORF">SAMN04488597_10940</name>
</gene>
<dbReference type="RefSeq" id="WP_149796758.1">
    <property type="nucleotide sequence ID" value="NZ_FMYT01000009.1"/>
</dbReference>
<name>A0A1G6MQM8_9FIRM</name>
<sequence>MKDIKVNSYQLVHMDTNCYSVPTEYVGKRLQAKLYPFEIKLLYKDKIVAEHVRLFGKNKENIKPYHYLSLIRKKQELMNRPR</sequence>
<dbReference type="Pfam" id="PF22483">
    <property type="entry name" value="Mu-transpos_C_2"/>
    <property type="match status" value="1"/>
</dbReference>
<accession>A0A1G6MQM8</accession>
<reference evidence="2 3" key="1">
    <citation type="submission" date="2016-10" db="EMBL/GenBank/DDBJ databases">
        <authorList>
            <person name="Varghese N."/>
            <person name="Submissions S."/>
        </authorList>
    </citation>
    <scope>NUCLEOTIDE SEQUENCE [LARGE SCALE GENOMIC DNA]</scope>
    <source>
        <strain evidence="2 3">WG10</strain>
    </source>
</reference>
<dbReference type="InterPro" id="IPR054353">
    <property type="entry name" value="IstA-like_C"/>
</dbReference>
<organism evidence="2 3">
    <name type="scientific">Halanaerobium congolense</name>
    <dbReference type="NCBI Taxonomy" id="54121"/>
    <lineage>
        <taxon>Bacteria</taxon>
        <taxon>Bacillati</taxon>
        <taxon>Bacillota</taxon>
        <taxon>Clostridia</taxon>
        <taxon>Halanaerobiales</taxon>
        <taxon>Halanaerobiaceae</taxon>
        <taxon>Halanaerobium</taxon>
    </lineage>
</organism>
<proteinExistence type="predicted"/>
<evidence type="ECO:0000313" key="3">
    <source>
        <dbReference type="Proteomes" id="UP000324896"/>
    </source>
</evidence>
<dbReference type="AlphaFoldDB" id="A0A1G6MQM8"/>
<evidence type="ECO:0000313" key="2">
    <source>
        <dbReference type="EMBL" id="SDC57888.1"/>
    </source>
</evidence>
<feature type="domain" description="Transposase for insertion sequence element IS21-like C-terminal" evidence="1">
    <location>
        <begin position="3"/>
        <end position="59"/>
    </location>
</feature>
<dbReference type="EMBL" id="FMYT01000009">
    <property type="protein sequence ID" value="SDC57888.1"/>
    <property type="molecule type" value="Genomic_DNA"/>
</dbReference>
<protein>
    <recommendedName>
        <fullName evidence="1">Transposase for insertion sequence element IS21-like C-terminal domain-containing protein</fullName>
    </recommendedName>
</protein>
<evidence type="ECO:0000259" key="1">
    <source>
        <dbReference type="Pfam" id="PF22483"/>
    </source>
</evidence>
<dbReference type="Proteomes" id="UP000324896">
    <property type="component" value="Unassembled WGS sequence"/>
</dbReference>